<keyword evidence="2" id="KW-1185">Reference proteome</keyword>
<gene>
    <name evidence="1" type="ORF">SAMEA104719789_00461</name>
</gene>
<dbReference type="InterPro" id="IPR021457">
    <property type="entry name" value="DUF3108"/>
</dbReference>
<dbReference type="Pfam" id="PF11306">
    <property type="entry name" value="DUF3108"/>
    <property type="match status" value="1"/>
</dbReference>
<name>A0A383TX41_9FLAO</name>
<evidence type="ECO:0000313" key="1">
    <source>
        <dbReference type="EMBL" id="SZD71363.1"/>
    </source>
</evidence>
<dbReference type="AlphaFoldDB" id="A0A383TX41"/>
<proteinExistence type="predicted"/>
<sequence>MNSMNKHFSMKKYLFLFIIIPFFSNFSYSQAYQSGEYLQYRVHYGFLNAGFASLKVSNESLNDRSHFHVKGEGSTSGAVRIFFKVDDRYETYIDPATKKPSLFIRDIREGGYTKNKQLSFDHSSQQVEVKDFKKGKSTTYKFNTEVQDMLSAFYFLRTKDNSYYKNGSSININIFMDEKIYPFKLVVEGREKISTKFGKIEAIRMKPYVQKGRVFKENESVKIWVSDDDNLIPLRIEAELAVGSLKMDLHNYKNLKYPILFK</sequence>
<dbReference type="Proteomes" id="UP000262142">
    <property type="component" value="Unassembled WGS sequence"/>
</dbReference>
<dbReference type="EMBL" id="UNSC01000001">
    <property type="protein sequence ID" value="SZD71363.1"/>
    <property type="molecule type" value="Genomic_DNA"/>
</dbReference>
<accession>A0A383TX41</accession>
<reference evidence="1 2" key="1">
    <citation type="submission" date="2018-09" db="EMBL/GenBank/DDBJ databases">
        <authorList>
            <consortium name="Pathogen Informatics"/>
        </authorList>
    </citation>
    <scope>NUCLEOTIDE SEQUENCE [LARGE SCALE GENOMIC DNA]</scope>
    <source>
        <strain evidence="1 2">OH-22767</strain>
    </source>
</reference>
<evidence type="ECO:0000313" key="2">
    <source>
        <dbReference type="Proteomes" id="UP000262142"/>
    </source>
</evidence>
<protein>
    <submittedName>
        <fullName evidence="1">Protein of uncharacterized function (DUF3108)</fullName>
    </submittedName>
</protein>
<organism evidence="1 2">
    <name type="scientific">Candidatus Ornithobacterium hominis</name>
    <dbReference type="NCBI Taxonomy" id="2497989"/>
    <lineage>
        <taxon>Bacteria</taxon>
        <taxon>Pseudomonadati</taxon>
        <taxon>Bacteroidota</taxon>
        <taxon>Flavobacteriia</taxon>
        <taxon>Flavobacteriales</taxon>
        <taxon>Weeksellaceae</taxon>
        <taxon>Ornithobacterium</taxon>
    </lineage>
</organism>